<dbReference type="RefSeq" id="WP_009766051.1">
    <property type="nucleotide sequence ID" value="NZ_GL982997.1"/>
</dbReference>
<keyword evidence="1" id="KW-0472">Membrane</keyword>
<organism evidence="2 3">
    <name type="scientific">Sporosarcina newyorkensis 2681</name>
    <dbReference type="NCBI Taxonomy" id="1027292"/>
    <lineage>
        <taxon>Bacteria</taxon>
        <taxon>Bacillati</taxon>
        <taxon>Bacillota</taxon>
        <taxon>Bacilli</taxon>
        <taxon>Bacillales</taxon>
        <taxon>Caryophanaceae</taxon>
        <taxon>Sporosarcina</taxon>
    </lineage>
</organism>
<evidence type="ECO:0000313" key="3">
    <source>
        <dbReference type="Proteomes" id="UP000005316"/>
    </source>
</evidence>
<dbReference type="HOGENOM" id="CLU_2131980_0_0_9"/>
<dbReference type="OrthoDB" id="9778687at2"/>
<proteinExistence type="predicted"/>
<sequence>MILIFIFSYLAKKEASISLISSPVISMIAFNAVLCVYFMWLHPKITKGKLNGGMASFLSFVSIGLGQAYNRQIAKSILFLALYLVLFTRMTKQGDDFSGWAMFLYCSFYQFFQ</sequence>
<feature type="transmembrane region" description="Helical" evidence="1">
    <location>
        <begin position="15"/>
        <end position="38"/>
    </location>
</feature>
<gene>
    <name evidence="2" type="ORF">HMPREF9372_1184</name>
</gene>
<evidence type="ECO:0000313" key="2">
    <source>
        <dbReference type="EMBL" id="EGQ26793.1"/>
    </source>
</evidence>
<keyword evidence="1" id="KW-0812">Transmembrane</keyword>
<evidence type="ECO:0000256" key="1">
    <source>
        <dbReference type="SAM" id="Phobius"/>
    </source>
</evidence>
<dbReference type="AlphaFoldDB" id="F9DQV4"/>
<comment type="caution">
    <text evidence="2">The sequence shown here is derived from an EMBL/GenBank/DDBJ whole genome shotgun (WGS) entry which is preliminary data.</text>
</comment>
<dbReference type="EMBL" id="AFPZ01000030">
    <property type="protein sequence ID" value="EGQ26793.1"/>
    <property type="molecule type" value="Genomic_DNA"/>
</dbReference>
<accession>F9DQV4</accession>
<protein>
    <submittedName>
        <fullName evidence="2">Uncharacterized protein</fullName>
    </submittedName>
</protein>
<keyword evidence="1" id="KW-1133">Transmembrane helix</keyword>
<reference evidence="2 3" key="1">
    <citation type="submission" date="2011-04" db="EMBL/GenBank/DDBJ databases">
        <authorList>
            <person name="Muzny D."/>
            <person name="Qin X."/>
            <person name="Deng J."/>
            <person name="Jiang H."/>
            <person name="Liu Y."/>
            <person name="Qu J."/>
            <person name="Song X.-Z."/>
            <person name="Zhang L."/>
            <person name="Thornton R."/>
            <person name="Coyle M."/>
            <person name="Francisco L."/>
            <person name="Jackson L."/>
            <person name="Javaid M."/>
            <person name="Korchina V."/>
            <person name="Kovar C."/>
            <person name="Mata R."/>
            <person name="Mathew T."/>
            <person name="Ngo R."/>
            <person name="Nguyen L."/>
            <person name="Nguyen N."/>
            <person name="Okwuonu G."/>
            <person name="Ongeri F."/>
            <person name="Pham C."/>
            <person name="Simmons D."/>
            <person name="Wilczek-Boney K."/>
            <person name="Hale W."/>
            <person name="Jakkamsetti A."/>
            <person name="Pham P."/>
            <person name="Ruth R."/>
            <person name="San Lucas F."/>
            <person name="Warren J."/>
            <person name="Zhang J."/>
            <person name="Zhao Z."/>
            <person name="Zhou C."/>
            <person name="Zhu D."/>
            <person name="Lee S."/>
            <person name="Bess C."/>
            <person name="Blankenburg K."/>
            <person name="Forbes L."/>
            <person name="Fu Q."/>
            <person name="Gubbala S."/>
            <person name="Hirani K."/>
            <person name="Jayaseelan J.C."/>
            <person name="Lara F."/>
            <person name="Munidasa M."/>
            <person name="Palculict T."/>
            <person name="Patil S."/>
            <person name="Pu L.-L."/>
            <person name="Saada N."/>
            <person name="Tang L."/>
            <person name="Weissenberger G."/>
            <person name="Zhu Y."/>
            <person name="Hemphill L."/>
            <person name="Shang Y."/>
            <person name="Youmans B."/>
            <person name="Ayvaz T."/>
            <person name="Ross M."/>
            <person name="Santibanez J."/>
            <person name="Aqrawi P."/>
            <person name="Gross S."/>
            <person name="Joshi V."/>
            <person name="Fowler G."/>
            <person name="Nazareth L."/>
            <person name="Reid J."/>
            <person name="Worley K."/>
            <person name="Petrosino J."/>
            <person name="Highlander S."/>
            <person name="Gibbs R."/>
        </authorList>
    </citation>
    <scope>NUCLEOTIDE SEQUENCE [LARGE SCALE GENOMIC DNA]</scope>
    <source>
        <strain evidence="2 3">2681</strain>
    </source>
</reference>
<dbReference type="Proteomes" id="UP000005316">
    <property type="component" value="Unassembled WGS sequence"/>
</dbReference>
<feature type="transmembrane region" description="Helical" evidence="1">
    <location>
        <begin position="73"/>
        <end position="90"/>
    </location>
</feature>
<name>F9DQV4_9BACL</name>